<feature type="repeat" description="WD" evidence="3">
    <location>
        <begin position="163"/>
        <end position="204"/>
    </location>
</feature>
<dbReference type="GO" id="GO:0048188">
    <property type="term" value="C:Set1C/COMPASS complex"/>
    <property type="evidence" value="ECO:0007669"/>
    <property type="project" value="TreeGrafter"/>
</dbReference>
<reference evidence="7" key="1">
    <citation type="submission" date="2019-03" db="EMBL/GenBank/DDBJ databases">
        <title>Snf2 controls pulcherriminic acid biosynthesis and connects pigmentation and antifungal activity of the yeast Metschnikowia pulcherrima.</title>
        <authorList>
            <person name="Gore-Lloyd D."/>
            <person name="Sumann I."/>
            <person name="Brachmann A.O."/>
            <person name="Schneeberger K."/>
            <person name="Ortiz-Merino R.A."/>
            <person name="Moreno-Beltran M."/>
            <person name="Schlaefli M."/>
            <person name="Kirner P."/>
            <person name="Santos Kron A."/>
            <person name="Wolfe K.H."/>
            <person name="Piel J."/>
            <person name="Ahrens C.H."/>
            <person name="Henk D."/>
            <person name="Freimoser F.M."/>
        </authorList>
    </citation>
    <scope>NUCLEOTIDE SEQUENCE [LARGE SCALE GENOMIC DNA]</scope>
    <source>
        <strain evidence="7">APC 1.2</strain>
    </source>
</reference>
<dbReference type="PROSITE" id="PS50294">
    <property type="entry name" value="WD_REPEATS_REGION"/>
    <property type="match status" value="4"/>
</dbReference>
<proteinExistence type="predicted"/>
<evidence type="ECO:0000313" key="6">
    <source>
        <dbReference type="EMBL" id="QBM90660.1"/>
    </source>
</evidence>
<dbReference type="CDD" id="cd00200">
    <property type="entry name" value="WD40"/>
    <property type="match status" value="1"/>
</dbReference>
<keyword evidence="2" id="KW-0677">Repeat</keyword>
<dbReference type="Gene3D" id="2.130.10.10">
    <property type="entry name" value="YVTN repeat-like/Quinoprotein amine dehydrogenase"/>
    <property type="match status" value="1"/>
</dbReference>
<dbReference type="EMBL" id="CP034461">
    <property type="protein sequence ID" value="QBM90660.1"/>
    <property type="molecule type" value="Genomic_DNA"/>
</dbReference>
<dbReference type="STRING" id="2163413.A0A4P6XT10"/>
<feature type="domain" description="WDR5-like beta-propeller" evidence="5">
    <location>
        <begin position="37"/>
        <end position="341"/>
    </location>
</feature>
<keyword evidence="7" id="KW-1185">Reference proteome</keyword>
<dbReference type="AlphaFoldDB" id="A0A4P6XT10"/>
<keyword evidence="1 3" id="KW-0853">WD repeat</keyword>
<feature type="repeat" description="WD" evidence="3">
    <location>
        <begin position="227"/>
        <end position="261"/>
    </location>
</feature>
<evidence type="ECO:0000256" key="3">
    <source>
        <dbReference type="PROSITE-ProRule" id="PRU00221"/>
    </source>
</evidence>
<dbReference type="Pfam" id="PF25175">
    <property type="entry name" value="Beta-prop_WDR5"/>
    <property type="match status" value="1"/>
</dbReference>
<evidence type="ECO:0000259" key="5">
    <source>
        <dbReference type="Pfam" id="PF25175"/>
    </source>
</evidence>
<dbReference type="SUPFAM" id="SSF50978">
    <property type="entry name" value="WD40 repeat-like"/>
    <property type="match status" value="1"/>
</dbReference>
<evidence type="ECO:0000256" key="1">
    <source>
        <dbReference type="ARBA" id="ARBA00022574"/>
    </source>
</evidence>
<name>A0A4P6XT10_9ASCO</name>
<dbReference type="InterPro" id="IPR059122">
    <property type="entry name" value="Beta-prop_WDR5-like"/>
</dbReference>
<feature type="repeat" description="WD" evidence="3">
    <location>
        <begin position="121"/>
        <end position="162"/>
    </location>
</feature>
<dbReference type="InterPro" id="IPR019775">
    <property type="entry name" value="WD40_repeat_CS"/>
</dbReference>
<dbReference type="PRINTS" id="PR00320">
    <property type="entry name" value="GPROTEINBRPT"/>
</dbReference>
<evidence type="ECO:0000256" key="2">
    <source>
        <dbReference type="ARBA" id="ARBA00022737"/>
    </source>
</evidence>
<evidence type="ECO:0000313" key="7">
    <source>
        <dbReference type="Proteomes" id="UP000292447"/>
    </source>
</evidence>
<organism evidence="6 7">
    <name type="scientific">Metschnikowia aff. pulcherrima</name>
    <dbReference type="NCBI Taxonomy" id="2163413"/>
    <lineage>
        <taxon>Eukaryota</taxon>
        <taxon>Fungi</taxon>
        <taxon>Dikarya</taxon>
        <taxon>Ascomycota</taxon>
        <taxon>Saccharomycotina</taxon>
        <taxon>Pichiomycetes</taxon>
        <taxon>Metschnikowiaceae</taxon>
        <taxon>Metschnikowia</taxon>
    </lineage>
</organism>
<feature type="region of interest" description="Disordered" evidence="4">
    <location>
        <begin position="357"/>
        <end position="421"/>
    </location>
</feature>
<evidence type="ECO:0000256" key="4">
    <source>
        <dbReference type="SAM" id="MobiDB-lite"/>
    </source>
</evidence>
<dbReference type="SMART" id="SM00320">
    <property type="entry name" value="WD40"/>
    <property type="match status" value="6"/>
</dbReference>
<dbReference type="GO" id="GO:0042393">
    <property type="term" value="F:histone binding"/>
    <property type="evidence" value="ECO:0007669"/>
    <property type="project" value="TreeGrafter"/>
</dbReference>
<sequence>MPEPVEKKTRRGSSNDKVENGITTYDDLYLPKYSLPKHENELINAVKISKDKTKLATCSSKGNLRIYDFNDGSLIATLKGHAKGVSDIAFLPINSDIIASGSDDLTIRLWSISQRKCIRILQKHTYHITTVTFNSKGSMLISGAADETIVLWDLTTGNSLKTLAAHSDPVSSVCLTPDDTVIVSASYDGLMRLFDTETGQCLKTLIYNSTSHGTATASTSDVVNFPISKVTISPNGKFILSSSLDGKIRLWDYMRNTVVKTYLGLEGTAPINNKYNSGSAFILKVAKPIVASGSDSSGTLFWDLQSKAVVFQLQPGTTILDVAAIEDGAFLATCGLSGEVDVFALNEKHIHEVNERSNGVFKGPNNGHLLERNGTPAGSELVTPVDTPSEIPDEIPADASAGTPAELTGSLEEETSDRTEI</sequence>
<dbReference type="Proteomes" id="UP000292447">
    <property type="component" value="Chromosome VI"/>
</dbReference>
<dbReference type="PANTHER" id="PTHR22847:SF637">
    <property type="entry name" value="WD REPEAT DOMAIN 5B"/>
    <property type="match status" value="1"/>
</dbReference>
<dbReference type="InterPro" id="IPR020472">
    <property type="entry name" value="WD40_PAC1"/>
</dbReference>
<dbReference type="PROSITE" id="PS50082">
    <property type="entry name" value="WD_REPEATS_2"/>
    <property type="match status" value="4"/>
</dbReference>
<accession>A0A4P6XT10</accession>
<feature type="repeat" description="WD" evidence="3">
    <location>
        <begin position="78"/>
        <end position="120"/>
    </location>
</feature>
<dbReference type="InterPro" id="IPR036322">
    <property type="entry name" value="WD40_repeat_dom_sf"/>
</dbReference>
<gene>
    <name evidence="6" type="primary">MPUL0F02440</name>
    <name evidence="6" type="ORF">METSCH_F02440</name>
</gene>
<dbReference type="PROSITE" id="PS00678">
    <property type="entry name" value="WD_REPEATS_1"/>
    <property type="match status" value="1"/>
</dbReference>
<dbReference type="InterPro" id="IPR015943">
    <property type="entry name" value="WD40/YVTN_repeat-like_dom_sf"/>
</dbReference>
<dbReference type="InterPro" id="IPR001680">
    <property type="entry name" value="WD40_rpt"/>
</dbReference>
<dbReference type="PANTHER" id="PTHR22847">
    <property type="entry name" value="WD40 REPEAT PROTEIN"/>
    <property type="match status" value="1"/>
</dbReference>
<protein>
    <submittedName>
        <fullName evidence="6">COMPASS component SWD3</fullName>
    </submittedName>
</protein>